<dbReference type="SUPFAM" id="SSF47694">
    <property type="entry name" value="Cytochrome c oxidase subunit h"/>
    <property type="match status" value="1"/>
</dbReference>
<dbReference type="InterPro" id="IPR036549">
    <property type="entry name" value="CX6/COA6-like_sf"/>
</dbReference>
<dbReference type="PANTHER" id="PTHR47677:SF1">
    <property type="entry name" value="CYTOCHROME C OXIDASE ASSEMBLY FACTOR 6"/>
    <property type="match status" value="1"/>
</dbReference>
<dbReference type="Pfam" id="PF02297">
    <property type="entry name" value="COX6B"/>
    <property type="match status" value="1"/>
</dbReference>
<dbReference type="InterPro" id="IPR048280">
    <property type="entry name" value="COX6B-like"/>
</dbReference>
<dbReference type="PANTHER" id="PTHR47677">
    <property type="entry name" value="CYTOCHROME C OXIDASE ASSEMBLY FACTOR 6"/>
    <property type="match status" value="1"/>
</dbReference>
<dbReference type="EMBL" id="JANCYU010000006">
    <property type="protein sequence ID" value="KAK4522572.1"/>
    <property type="molecule type" value="Genomic_DNA"/>
</dbReference>
<evidence type="ECO:0000256" key="1">
    <source>
        <dbReference type="ARBA" id="ARBA00004173"/>
    </source>
</evidence>
<keyword evidence="2" id="KW-0496">Mitochondrion</keyword>
<evidence type="ECO:0000256" key="2">
    <source>
        <dbReference type="ARBA" id="ARBA00023128"/>
    </source>
</evidence>
<evidence type="ECO:0000256" key="3">
    <source>
        <dbReference type="ARBA" id="ARBA00023157"/>
    </source>
</evidence>
<dbReference type="Proteomes" id="UP001300502">
    <property type="component" value="Unassembled WGS sequence"/>
</dbReference>
<comment type="subcellular location">
    <subcellularLocation>
        <location evidence="1">Mitochondrion</location>
    </subcellularLocation>
</comment>
<organism evidence="4 5">
    <name type="scientific">Galdieria yellowstonensis</name>
    <dbReference type="NCBI Taxonomy" id="3028027"/>
    <lineage>
        <taxon>Eukaryota</taxon>
        <taxon>Rhodophyta</taxon>
        <taxon>Bangiophyceae</taxon>
        <taxon>Galdieriales</taxon>
        <taxon>Galdieriaceae</taxon>
        <taxon>Galdieria</taxon>
    </lineage>
</organism>
<reference evidence="4 5" key="1">
    <citation type="submission" date="2022-07" db="EMBL/GenBank/DDBJ databases">
        <title>Genome-wide signatures of adaptation to extreme environments.</title>
        <authorList>
            <person name="Cho C.H."/>
            <person name="Yoon H.S."/>
        </authorList>
    </citation>
    <scope>NUCLEOTIDE SEQUENCE [LARGE SCALE GENOMIC DNA]</scope>
    <source>
        <strain evidence="4 5">108.79 E11</strain>
    </source>
</reference>
<evidence type="ECO:0000313" key="4">
    <source>
        <dbReference type="EMBL" id="KAK4522572.1"/>
    </source>
</evidence>
<comment type="caution">
    <text evidence="4">The sequence shown here is derived from an EMBL/GenBank/DDBJ whole genome shotgun (WGS) entry which is preliminary data.</text>
</comment>
<gene>
    <name evidence="4" type="ORF">GAYE_PCTG10G0462</name>
</gene>
<accession>A0AAV9I3I2</accession>
<dbReference type="GO" id="GO:0005739">
    <property type="term" value="C:mitochondrion"/>
    <property type="evidence" value="ECO:0007669"/>
    <property type="project" value="UniProtKB-SubCell"/>
</dbReference>
<protein>
    <submittedName>
        <fullName evidence="4">Uncharacterized protein</fullName>
    </submittedName>
</protein>
<name>A0AAV9I3I2_9RHOD</name>
<dbReference type="InterPro" id="IPR048281">
    <property type="entry name" value="COA6_fun"/>
</dbReference>
<evidence type="ECO:0000313" key="5">
    <source>
        <dbReference type="Proteomes" id="UP001300502"/>
    </source>
</evidence>
<sequence length="135" mass="15887">MSAHVEKISLQIQNAQVGGKDRMRKLVHRSWQSRLTNLLEETMEQTNKESSSIVDDYLSARGRERCYEARDKYFLCLDRVERTTGKPILDDSVDCVQEYRQYTNNCLSSWVRYFNKQRKIAKSKPKDFVPKQSST</sequence>
<dbReference type="AlphaFoldDB" id="A0AAV9I3I2"/>
<proteinExistence type="predicted"/>
<keyword evidence="5" id="KW-1185">Reference proteome</keyword>
<keyword evidence="3" id="KW-1015">Disulfide bond</keyword>
<dbReference type="Gene3D" id="1.10.10.140">
    <property type="entry name" value="Cytochrome c oxidase, subunit VIb"/>
    <property type="match status" value="1"/>
</dbReference>